<feature type="compositionally biased region" description="Low complexity" evidence="1">
    <location>
        <begin position="160"/>
        <end position="176"/>
    </location>
</feature>
<sequence length="213" mass="21941">MSRSEQRAGSARHSGGRCLRAHLHTFAAALLTSLFAVTVPTSPAFAESGCTEVTVVVDFGALAAADAAEPATGCAADPSNGLDALAQAGFSVTEVASIRGMVCRIDELPESTCGAAPPAKEYWSYWHAEPGAAEWSYSPVGGADSRPEAGDVEGWSFGDGSAPGLSPADAAAATEGAEAEAPEERSYTWLFAVAALAVIAGLVVWRVRRDRRA</sequence>
<comment type="caution">
    <text evidence="3">The sequence shown here is derived from an EMBL/GenBank/DDBJ whole genome shotgun (WGS) entry which is preliminary data.</text>
</comment>
<feature type="region of interest" description="Disordered" evidence="1">
    <location>
        <begin position="138"/>
        <end position="179"/>
    </location>
</feature>
<keyword evidence="2" id="KW-0812">Transmembrane</keyword>
<gene>
    <name evidence="3" type="ORF">GALLR39Z86_11130</name>
</gene>
<reference evidence="3" key="1">
    <citation type="submission" date="2022-12" db="EMBL/GenBank/DDBJ databases">
        <title>Reference genome sequencing for broad-spectrum identification of bacterial and archaeal isolates by mass spectrometry.</title>
        <authorList>
            <person name="Sekiguchi Y."/>
            <person name="Tourlousse D.M."/>
        </authorList>
    </citation>
    <scope>NUCLEOTIDE SEQUENCE</scope>
    <source>
        <strain evidence="3">LLR39Z86</strain>
    </source>
</reference>
<name>A0A9W6LF50_9ACTN</name>
<evidence type="ECO:0000256" key="1">
    <source>
        <dbReference type="SAM" id="MobiDB-lite"/>
    </source>
</evidence>
<dbReference type="RefSeq" id="WP_281846101.1">
    <property type="nucleotide sequence ID" value="NZ_BSDT01000001.1"/>
</dbReference>
<organism evidence="3 4">
    <name type="scientific">Glycomyces algeriensis</name>
    <dbReference type="NCBI Taxonomy" id="256037"/>
    <lineage>
        <taxon>Bacteria</taxon>
        <taxon>Bacillati</taxon>
        <taxon>Actinomycetota</taxon>
        <taxon>Actinomycetes</taxon>
        <taxon>Glycomycetales</taxon>
        <taxon>Glycomycetaceae</taxon>
        <taxon>Glycomyces</taxon>
    </lineage>
</organism>
<keyword evidence="4" id="KW-1185">Reference proteome</keyword>
<evidence type="ECO:0000313" key="4">
    <source>
        <dbReference type="Proteomes" id="UP001144313"/>
    </source>
</evidence>
<dbReference type="EMBL" id="BSDT01000001">
    <property type="protein sequence ID" value="GLI41263.1"/>
    <property type="molecule type" value="Genomic_DNA"/>
</dbReference>
<dbReference type="AlphaFoldDB" id="A0A9W6LF50"/>
<accession>A0A9W6LF50</accession>
<keyword evidence="2" id="KW-1133">Transmembrane helix</keyword>
<feature type="transmembrane region" description="Helical" evidence="2">
    <location>
        <begin position="187"/>
        <end position="207"/>
    </location>
</feature>
<evidence type="ECO:0000256" key="2">
    <source>
        <dbReference type="SAM" id="Phobius"/>
    </source>
</evidence>
<evidence type="ECO:0008006" key="5">
    <source>
        <dbReference type="Google" id="ProtNLM"/>
    </source>
</evidence>
<keyword evidence="2" id="KW-0472">Membrane</keyword>
<protein>
    <recommendedName>
        <fullName evidence="5">MYXO-CTERM domain-containing protein</fullName>
    </recommendedName>
</protein>
<proteinExistence type="predicted"/>
<dbReference type="Proteomes" id="UP001144313">
    <property type="component" value="Unassembled WGS sequence"/>
</dbReference>
<evidence type="ECO:0000313" key="3">
    <source>
        <dbReference type="EMBL" id="GLI41263.1"/>
    </source>
</evidence>